<proteinExistence type="predicted"/>
<accession>A0A0N5BQM7</accession>
<name>A0A0N5BQM7_STREA</name>
<dbReference type="WBParaSite" id="SPAL_0000818900.1">
    <property type="protein sequence ID" value="SPAL_0000818900.1"/>
    <property type="gene ID" value="SPAL_0000818900"/>
</dbReference>
<sequence>MKYLITFIISAIAIFVTIRAKFVGVARGPAPSPFRQDDWHPWEGKKPFNAEIIAKEATKLYYKCGYKSFKFKFEHVDATAKRKIDRSWRYRVKYSAKRCKASEVTKPCKKDKKGKKSKKCKKEKEIKLTECKSRCDKFQAIFKDDIKRGNLRLNVTRLDNGNSCSLIIKYRRH</sequence>
<evidence type="ECO:0000313" key="1">
    <source>
        <dbReference type="Proteomes" id="UP000046392"/>
    </source>
</evidence>
<protein>
    <submittedName>
        <fullName evidence="2">Cystatin domain-containing protein</fullName>
    </submittedName>
</protein>
<reference evidence="2" key="1">
    <citation type="submission" date="2017-02" db="UniProtKB">
        <authorList>
            <consortium name="WormBaseParasite"/>
        </authorList>
    </citation>
    <scope>IDENTIFICATION</scope>
</reference>
<dbReference type="AlphaFoldDB" id="A0A0N5BQM7"/>
<evidence type="ECO:0000313" key="2">
    <source>
        <dbReference type="WBParaSite" id="SPAL_0000818900.1"/>
    </source>
</evidence>
<dbReference type="Proteomes" id="UP000046392">
    <property type="component" value="Unplaced"/>
</dbReference>
<keyword evidence="1" id="KW-1185">Reference proteome</keyword>
<organism evidence="1 2">
    <name type="scientific">Strongyloides papillosus</name>
    <name type="common">Intestinal threadworm</name>
    <dbReference type="NCBI Taxonomy" id="174720"/>
    <lineage>
        <taxon>Eukaryota</taxon>
        <taxon>Metazoa</taxon>
        <taxon>Ecdysozoa</taxon>
        <taxon>Nematoda</taxon>
        <taxon>Chromadorea</taxon>
        <taxon>Rhabditida</taxon>
        <taxon>Tylenchina</taxon>
        <taxon>Panagrolaimomorpha</taxon>
        <taxon>Strongyloidoidea</taxon>
        <taxon>Strongyloididae</taxon>
        <taxon>Strongyloides</taxon>
    </lineage>
</organism>